<sequence length="120" mass="13135">MSNHFGLAIDPTTNDLYLDGTHSLAVVQDAAAVGQHVRQRLMTFYGEWFLDTEAGVKWLAQIMGKAYDPALAEAVVKAEVLDTDGVTGIDGFDIGYIKDLRKLDIKGIQVSTVYDEEVSV</sequence>
<accession>A0A7S5QX66</accession>
<dbReference type="InterPro" id="IPR020288">
    <property type="entry name" value="Sheath_initiator"/>
</dbReference>
<gene>
    <name evidence="1" type="ORF">EVB51_040</name>
</gene>
<proteinExistence type="predicted"/>
<dbReference type="Pfam" id="PF10934">
    <property type="entry name" value="Sheath_initiator"/>
    <property type="match status" value="1"/>
</dbReference>
<evidence type="ECO:0000313" key="1">
    <source>
        <dbReference type="EMBL" id="QIG67657.1"/>
    </source>
</evidence>
<evidence type="ECO:0000313" key="2">
    <source>
        <dbReference type="Proteomes" id="UP000612501"/>
    </source>
</evidence>
<dbReference type="Proteomes" id="UP000612501">
    <property type="component" value="Segment"/>
</dbReference>
<name>A0A7S5QX66_9CAUD</name>
<protein>
    <submittedName>
        <fullName evidence="1">Baseplate assembly protein W</fullName>
    </submittedName>
</protein>
<organism evidence="1 2">
    <name type="scientific">Rhizobium phage RHph_Y17</name>
    <dbReference type="NCBI Taxonomy" id="2509771"/>
    <lineage>
        <taxon>Viruses</taxon>
        <taxon>Duplodnaviria</taxon>
        <taxon>Heunggongvirae</taxon>
        <taxon>Uroviricota</taxon>
        <taxon>Caudoviricetes</taxon>
        <taxon>Kleczkowskavirus</taxon>
        <taxon>Kleczkowskavirus RHEph4</taxon>
    </lineage>
</organism>
<dbReference type="EMBL" id="MN988482">
    <property type="protein sequence ID" value="QIG67657.1"/>
    <property type="molecule type" value="Genomic_DNA"/>
</dbReference>
<reference evidence="1" key="1">
    <citation type="submission" date="2020-01" db="EMBL/GenBank/DDBJ databases">
        <title>Patterns of diversity and host range of bacteriophage communities associated with bean-nodulatin bacteria.</title>
        <authorList>
            <person name="Vann Cauwenberghe J."/>
            <person name="Santamaria R.I."/>
            <person name="Bustos P."/>
            <person name="Juarez S."/>
            <person name="Gonzalez V."/>
        </authorList>
    </citation>
    <scope>NUCLEOTIDE SEQUENCE</scope>
</reference>
<dbReference type="Gene3D" id="3.10.450.40">
    <property type="match status" value="1"/>
</dbReference>